<sequence length="256" mass="30306">MYIKKYYSIIKTKTNLVFLHGWGLDSNIWTYMIPILKLYYNLYFIDLPGFGSNIKEPILNFKKLSIKILEQLPKKIIWIGWSMGGLIITYISLHYPKRTDGIILINSSPFFLKKNDWFGINILVLKKIEKKCIKIMIIFKKFYLLHIKTKKSNLINVLNFNQIKKFFCKPTKNAIQYGYICLTTIDQRKKLNHLQVPLLQIYGSLDNMVPVTNIKNLGQLYSKYFFYIIQNSKHAPFFSHVNELCCIIMKFIKYIS</sequence>
<evidence type="ECO:0000313" key="4">
    <source>
        <dbReference type="Proteomes" id="UP000006811"/>
    </source>
</evidence>
<protein>
    <submittedName>
        <fullName evidence="3">Carboxylesterase</fullName>
    </submittedName>
</protein>
<dbReference type="Pfam" id="PF00561">
    <property type="entry name" value="Abhydrolase_1"/>
    <property type="match status" value="1"/>
</dbReference>
<dbReference type="GO" id="GO:0016020">
    <property type="term" value="C:membrane"/>
    <property type="evidence" value="ECO:0007669"/>
    <property type="project" value="TreeGrafter"/>
</dbReference>
<dbReference type="InterPro" id="IPR029058">
    <property type="entry name" value="AB_hydrolase_fold"/>
</dbReference>
<dbReference type="OrthoDB" id="9780744at2"/>
<gene>
    <name evidence="3" type="primary">bioH</name>
    <name evidence="3" type="ORF">BCTU_367</name>
</gene>
<keyword evidence="1" id="KW-0812">Transmembrane</keyword>
<reference evidence="3 4" key="1">
    <citation type="journal article" date="2011" name="Appl. Environ. Microbiol.">
        <title>The genome of Buchnera aphidicola from the aphid Cinara tujafilina provides new clues about the evolutionary history of metabolic losses in bacterial endosymbionts.</title>
        <authorList>
            <person name="Lamelas A."/>
            <person name="Gosalbes M.J."/>
            <person name="Moya A."/>
            <person name="Latorre A."/>
        </authorList>
    </citation>
    <scope>NUCLEOTIDE SEQUENCE [LARGE SCALE GENOMIC DNA]</scope>
    <source>
        <strain evidence="4">Cinara tujafilina</strain>
    </source>
</reference>
<dbReference type="PANTHER" id="PTHR43798:SF33">
    <property type="entry name" value="HYDROLASE, PUTATIVE (AFU_ORTHOLOGUE AFUA_2G14860)-RELATED"/>
    <property type="match status" value="1"/>
</dbReference>
<dbReference type="SUPFAM" id="SSF53474">
    <property type="entry name" value="alpha/beta-Hydrolases"/>
    <property type="match status" value="1"/>
</dbReference>
<evidence type="ECO:0000259" key="2">
    <source>
        <dbReference type="Pfam" id="PF00561"/>
    </source>
</evidence>
<dbReference type="HOGENOM" id="CLU_020336_12_2_6"/>
<dbReference type="KEGG" id="baj:BCTU_367"/>
<dbReference type="AlphaFoldDB" id="F7WZQ5"/>
<name>F7WZQ5_9GAMM</name>
<keyword evidence="1" id="KW-1133">Transmembrane helix</keyword>
<dbReference type="InterPro" id="IPR050266">
    <property type="entry name" value="AB_hydrolase_sf"/>
</dbReference>
<keyword evidence="4" id="KW-1185">Reference proteome</keyword>
<feature type="transmembrane region" description="Helical" evidence="1">
    <location>
        <begin position="76"/>
        <end position="95"/>
    </location>
</feature>
<dbReference type="Gene3D" id="3.40.50.1820">
    <property type="entry name" value="alpha/beta hydrolase"/>
    <property type="match status" value="1"/>
</dbReference>
<dbReference type="eggNOG" id="COG2267">
    <property type="taxonomic scope" value="Bacteria"/>
</dbReference>
<evidence type="ECO:0000313" key="3">
    <source>
        <dbReference type="EMBL" id="AEH39931.1"/>
    </source>
</evidence>
<dbReference type="EMBL" id="CP001817">
    <property type="protein sequence ID" value="AEH39931.1"/>
    <property type="molecule type" value="Genomic_DNA"/>
</dbReference>
<dbReference type="InterPro" id="IPR000073">
    <property type="entry name" value="AB_hydrolase_1"/>
</dbReference>
<keyword evidence="1" id="KW-0472">Membrane</keyword>
<dbReference type="PANTHER" id="PTHR43798">
    <property type="entry name" value="MONOACYLGLYCEROL LIPASE"/>
    <property type="match status" value="1"/>
</dbReference>
<accession>F7WZQ5</accession>
<dbReference type="STRING" id="261317.BCTU_367"/>
<dbReference type="Proteomes" id="UP000006811">
    <property type="component" value="Chromosome"/>
</dbReference>
<proteinExistence type="predicted"/>
<evidence type="ECO:0000256" key="1">
    <source>
        <dbReference type="SAM" id="Phobius"/>
    </source>
</evidence>
<organism evidence="3 4">
    <name type="scientific">Buchnera aphidicola</name>
    <name type="common">Cinara tujafilina</name>
    <dbReference type="NCBI Taxonomy" id="261317"/>
    <lineage>
        <taxon>Bacteria</taxon>
        <taxon>Pseudomonadati</taxon>
        <taxon>Pseudomonadota</taxon>
        <taxon>Gammaproteobacteria</taxon>
        <taxon>Enterobacterales</taxon>
        <taxon>Erwiniaceae</taxon>
        <taxon>Buchnera</taxon>
    </lineage>
</organism>
<feature type="domain" description="AB hydrolase-1" evidence="2">
    <location>
        <begin position="16"/>
        <end position="113"/>
    </location>
</feature>